<dbReference type="EMBL" id="BLXT01004521">
    <property type="protein sequence ID" value="GFO14053.1"/>
    <property type="molecule type" value="Genomic_DNA"/>
</dbReference>
<accession>A0AAV4B5L2</accession>
<dbReference type="AlphaFoldDB" id="A0AAV4B5L2"/>
<evidence type="ECO:0000313" key="3">
    <source>
        <dbReference type="Proteomes" id="UP000735302"/>
    </source>
</evidence>
<protein>
    <recommendedName>
        <fullName evidence="4">Ribosome biogenesis protein NOP53</fullName>
    </recommendedName>
</protein>
<evidence type="ECO:0000313" key="2">
    <source>
        <dbReference type="EMBL" id="GFO14053.1"/>
    </source>
</evidence>
<organism evidence="2 3">
    <name type="scientific">Plakobranchus ocellatus</name>
    <dbReference type="NCBI Taxonomy" id="259542"/>
    <lineage>
        <taxon>Eukaryota</taxon>
        <taxon>Metazoa</taxon>
        <taxon>Spiralia</taxon>
        <taxon>Lophotrochozoa</taxon>
        <taxon>Mollusca</taxon>
        <taxon>Gastropoda</taxon>
        <taxon>Heterobranchia</taxon>
        <taxon>Euthyneura</taxon>
        <taxon>Panpulmonata</taxon>
        <taxon>Sacoglossa</taxon>
        <taxon>Placobranchoidea</taxon>
        <taxon>Plakobranchidae</taxon>
        <taxon>Plakobranchus</taxon>
    </lineage>
</organism>
<keyword evidence="3" id="KW-1185">Reference proteome</keyword>
<comment type="caution">
    <text evidence="2">The sequence shown here is derived from an EMBL/GenBank/DDBJ whole genome shotgun (WGS) entry which is preliminary data.</text>
</comment>
<evidence type="ECO:0008006" key="4">
    <source>
        <dbReference type="Google" id="ProtNLM"/>
    </source>
</evidence>
<reference evidence="2 3" key="1">
    <citation type="journal article" date="2021" name="Elife">
        <title>Chloroplast acquisition without the gene transfer in kleptoplastic sea slugs, Plakobranchus ocellatus.</title>
        <authorList>
            <person name="Maeda T."/>
            <person name="Takahashi S."/>
            <person name="Yoshida T."/>
            <person name="Shimamura S."/>
            <person name="Takaki Y."/>
            <person name="Nagai Y."/>
            <person name="Toyoda A."/>
            <person name="Suzuki Y."/>
            <person name="Arimoto A."/>
            <person name="Ishii H."/>
            <person name="Satoh N."/>
            <person name="Nishiyama T."/>
            <person name="Hasebe M."/>
            <person name="Maruyama T."/>
            <person name="Minagawa J."/>
            <person name="Obokata J."/>
            <person name="Shigenobu S."/>
        </authorList>
    </citation>
    <scope>NUCLEOTIDE SEQUENCE [LARGE SCALE GENOMIC DNA]</scope>
</reference>
<gene>
    <name evidence="2" type="ORF">PoB_004055800</name>
</gene>
<feature type="region of interest" description="Disordered" evidence="1">
    <location>
        <begin position="1"/>
        <end position="21"/>
    </location>
</feature>
<name>A0AAV4B5L2_9GAST</name>
<dbReference type="Proteomes" id="UP000735302">
    <property type="component" value="Unassembled WGS sequence"/>
</dbReference>
<proteinExistence type="predicted"/>
<sequence>MQDTVQGGRRPGKQRKRWDDNIKEWDRPFVERHLEKSGTQRRVEQFGDENIHGAPRANKIPDDDDEAEITLEAAVHVSNNTCFGTLSSLWCGSTPSRLRFSSNILCVLQLGLTSVALLDKGKGIAIP</sequence>
<evidence type="ECO:0000256" key="1">
    <source>
        <dbReference type="SAM" id="MobiDB-lite"/>
    </source>
</evidence>